<gene>
    <name evidence="2" type="ORF">HFQ381_LOCUS24352</name>
    <name evidence="4" type="ORF">TSG867_LOCUS24817</name>
    <name evidence="3" type="ORF">UJA718_LOCUS28786</name>
</gene>
<dbReference type="EMBL" id="CAJOBO010002555">
    <property type="protein sequence ID" value="CAF4457228.1"/>
    <property type="molecule type" value="Genomic_DNA"/>
</dbReference>
<evidence type="ECO:0000256" key="1">
    <source>
        <dbReference type="SAM" id="MobiDB-lite"/>
    </source>
</evidence>
<evidence type="ECO:0000313" key="6">
    <source>
        <dbReference type="Proteomes" id="UP000663873"/>
    </source>
</evidence>
<feature type="region of interest" description="Disordered" evidence="1">
    <location>
        <begin position="1"/>
        <end position="37"/>
    </location>
</feature>
<dbReference type="AlphaFoldDB" id="A0A820YQ40"/>
<evidence type="ECO:0000313" key="2">
    <source>
        <dbReference type="EMBL" id="CAF4457228.1"/>
    </source>
</evidence>
<feature type="region of interest" description="Disordered" evidence="1">
    <location>
        <begin position="471"/>
        <end position="504"/>
    </location>
</feature>
<evidence type="ECO:0000313" key="5">
    <source>
        <dbReference type="Proteomes" id="UP000663862"/>
    </source>
</evidence>
<evidence type="ECO:0000313" key="4">
    <source>
        <dbReference type="EMBL" id="CAF4553412.1"/>
    </source>
</evidence>
<proteinExistence type="predicted"/>
<dbReference type="EMBL" id="CAJOBP010008799">
    <property type="protein sequence ID" value="CAF4541452.1"/>
    <property type="molecule type" value="Genomic_DNA"/>
</dbReference>
<protein>
    <recommendedName>
        <fullName evidence="7">F-box domain-containing protein</fullName>
    </recommendedName>
</protein>
<dbReference type="EMBL" id="CAJOBQ010002329">
    <property type="protein sequence ID" value="CAF4553412.1"/>
    <property type="molecule type" value="Genomic_DNA"/>
</dbReference>
<sequence>MAQLRNTRSAVPKSAVPKSAVPKSAVPKSAVPKSARQKCKHTGTKFEELSAEIVLEIFDYLVAHEICNSFYGLNSRFKQLVSNATNVRLNLTRTETKLFRIFQQIFNEQHVISLELLYENINFLEIFSHPKRLQSIALYEVPLFAFENEIPALLDAFKYQLRDLHIVFSNMKFTGSGERAAQSFGYLLTELPFLTNLKLRSSNGVNSITYMPSTIVNNTIRSLTISIREMERLIPLLHRFQKLKVLTLYIYEFRGKKAQPAENIRYYRDQISEKTSMEYPAKFRHLNLHTMAYLGSVQKLLPLITPPTLFTLSFFHERAPVKRPIPRRQPPFLDGTQWHDMLKTFLPPTMKKLYIEYDDVDDTMSRTNPERVKKEFIQYYGENLLREVFFTITKLKRIGNKDKLPKDFQSNIVYQLNCTDYSATYIGKTARQAGRRLKEHGVPSNASVDKPVQFLRRSARIAADKNFKKSCAESESSDEEHESATLTSTSALKRHVATTKHQID</sequence>
<name>A0A820YQ40_9BILA</name>
<comment type="caution">
    <text evidence="4">The sequence shown here is derived from an EMBL/GenBank/DDBJ whole genome shotgun (WGS) entry which is preliminary data.</text>
</comment>
<reference evidence="4" key="1">
    <citation type="submission" date="2021-02" db="EMBL/GenBank/DDBJ databases">
        <authorList>
            <person name="Nowell W R."/>
        </authorList>
    </citation>
    <scope>NUCLEOTIDE SEQUENCE</scope>
</reference>
<evidence type="ECO:0000313" key="3">
    <source>
        <dbReference type="EMBL" id="CAF4541452.1"/>
    </source>
</evidence>
<dbReference type="Proteomes" id="UP000663862">
    <property type="component" value="Unassembled WGS sequence"/>
</dbReference>
<accession>A0A820YQ40</accession>
<dbReference type="Gene3D" id="3.80.10.10">
    <property type="entry name" value="Ribonuclease Inhibitor"/>
    <property type="match status" value="1"/>
</dbReference>
<keyword evidence="6" id="KW-1185">Reference proteome</keyword>
<organism evidence="4 5">
    <name type="scientific">Rotaria socialis</name>
    <dbReference type="NCBI Taxonomy" id="392032"/>
    <lineage>
        <taxon>Eukaryota</taxon>
        <taxon>Metazoa</taxon>
        <taxon>Spiralia</taxon>
        <taxon>Gnathifera</taxon>
        <taxon>Rotifera</taxon>
        <taxon>Eurotatoria</taxon>
        <taxon>Bdelloidea</taxon>
        <taxon>Philodinida</taxon>
        <taxon>Philodinidae</taxon>
        <taxon>Rotaria</taxon>
    </lineage>
</organism>
<dbReference type="Proteomes" id="UP000663851">
    <property type="component" value="Unassembled WGS sequence"/>
</dbReference>
<dbReference type="Proteomes" id="UP000663873">
    <property type="component" value="Unassembled WGS sequence"/>
</dbReference>
<evidence type="ECO:0008006" key="7">
    <source>
        <dbReference type="Google" id="ProtNLM"/>
    </source>
</evidence>
<dbReference type="SUPFAM" id="SSF52047">
    <property type="entry name" value="RNI-like"/>
    <property type="match status" value="1"/>
</dbReference>
<dbReference type="InterPro" id="IPR032675">
    <property type="entry name" value="LRR_dom_sf"/>
</dbReference>